<sequence length="75" mass="8345">MVLKFEEYVTPLPQGGMAGEIKVRIRVQVEPDHQDGGFYVVTPDVPGCASRGATPEEALENFKEALRFLLIENCH</sequence>
<accession>F6DL68</accession>
<dbReference type="KEGG" id="dru:Desru_1014"/>
<gene>
    <name evidence="2" type="ordered locus">Desru_1014</name>
</gene>
<keyword evidence="3" id="KW-1185">Reference proteome</keyword>
<dbReference type="AlphaFoldDB" id="F6DL68"/>
<evidence type="ECO:0000313" key="2">
    <source>
        <dbReference type="EMBL" id="AEG59289.1"/>
    </source>
</evidence>
<dbReference type="InterPro" id="IPR035069">
    <property type="entry name" value="TTHA1013/TTHA0281-like"/>
</dbReference>
<name>F6DL68_DESRL</name>
<dbReference type="RefSeq" id="WP_013841060.1">
    <property type="nucleotide sequence ID" value="NC_015589.1"/>
</dbReference>
<feature type="domain" description="HicB-like antitoxin of toxin-antitoxin system" evidence="1">
    <location>
        <begin position="27"/>
        <end position="69"/>
    </location>
</feature>
<reference evidence="2 3" key="2">
    <citation type="journal article" date="2012" name="Stand. Genomic Sci.">
        <title>Complete genome sequence of the sulfate-reducing firmicute Desulfotomaculum ruminis type strain (DL(T)).</title>
        <authorList>
            <person name="Spring S."/>
            <person name="Visser M."/>
            <person name="Lu M."/>
            <person name="Copeland A."/>
            <person name="Lapidus A."/>
            <person name="Lucas S."/>
            <person name="Cheng J.F."/>
            <person name="Han C."/>
            <person name="Tapia R."/>
            <person name="Goodwin L.A."/>
            <person name="Pitluck S."/>
            <person name="Ivanova N."/>
            <person name="Land M."/>
            <person name="Hauser L."/>
            <person name="Larimer F."/>
            <person name="Rohde M."/>
            <person name="Goker M."/>
            <person name="Detter J.C."/>
            <person name="Kyrpides N.C."/>
            <person name="Woyke T."/>
            <person name="Schaap P.J."/>
            <person name="Plugge C.M."/>
            <person name="Muyzer G."/>
            <person name="Kuever J."/>
            <person name="Pereira I.A."/>
            <person name="Parshina S.N."/>
            <person name="Bernier-Latmani R."/>
            <person name="Stams A.J."/>
            <person name="Klenk H.P."/>
        </authorList>
    </citation>
    <scope>NUCLEOTIDE SEQUENCE [LARGE SCALE GENOMIC DNA]</scope>
    <source>
        <strain evidence="3">ATCC 23193 / DSM 2154 / NCIB 8452 / DL</strain>
    </source>
</reference>
<dbReference type="STRING" id="696281.Desru_1014"/>
<evidence type="ECO:0000259" key="1">
    <source>
        <dbReference type="Pfam" id="PF15919"/>
    </source>
</evidence>
<dbReference type="Proteomes" id="UP000009234">
    <property type="component" value="Chromosome"/>
</dbReference>
<dbReference type="SUPFAM" id="SSF143100">
    <property type="entry name" value="TTHA1013/TTHA0281-like"/>
    <property type="match status" value="1"/>
</dbReference>
<dbReference type="OrthoDB" id="5419659at2"/>
<dbReference type="InterPro" id="IPR031807">
    <property type="entry name" value="HicB-like"/>
</dbReference>
<dbReference type="HOGENOM" id="CLU_2665102_0_0_9"/>
<evidence type="ECO:0000313" key="3">
    <source>
        <dbReference type="Proteomes" id="UP000009234"/>
    </source>
</evidence>
<organism evidence="2 3">
    <name type="scientific">Desulforamulus ruminis (strain ATCC 23193 / DSM 2154 / NCIMB 8452 / DL)</name>
    <name type="common">Desulfotomaculum ruminis</name>
    <dbReference type="NCBI Taxonomy" id="696281"/>
    <lineage>
        <taxon>Bacteria</taxon>
        <taxon>Bacillati</taxon>
        <taxon>Bacillota</taxon>
        <taxon>Clostridia</taxon>
        <taxon>Eubacteriales</taxon>
        <taxon>Peptococcaceae</taxon>
        <taxon>Desulforamulus</taxon>
    </lineage>
</organism>
<protein>
    <submittedName>
        <fullName evidence="2">Uncharacterized protein family UPF0150</fullName>
    </submittedName>
</protein>
<dbReference type="EMBL" id="CP002780">
    <property type="protein sequence ID" value="AEG59289.1"/>
    <property type="molecule type" value="Genomic_DNA"/>
</dbReference>
<dbReference type="Gene3D" id="3.30.160.250">
    <property type="match status" value="1"/>
</dbReference>
<dbReference type="Pfam" id="PF15919">
    <property type="entry name" value="HicB_lk_antitox"/>
    <property type="match status" value="1"/>
</dbReference>
<reference evidence="3" key="1">
    <citation type="submission" date="2011-05" db="EMBL/GenBank/DDBJ databases">
        <title>Complete sequence of Desulfotomaculum ruminis DSM 2154.</title>
        <authorList>
            <person name="Lucas S."/>
            <person name="Copeland A."/>
            <person name="Lapidus A."/>
            <person name="Cheng J.-F."/>
            <person name="Goodwin L."/>
            <person name="Pitluck S."/>
            <person name="Lu M."/>
            <person name="Detter J.C."/>
            <person name="Han C."/>
            <person name="Tapia R."/>
            <person name="Land M."/>
            <person name="Hauser L."/>
            <person name="Kyrpides N."/>
            <person name="Ivanova N."/>
            <person name="Mikhailova N."/>
            <person name="Pagani I."/>
            <person name="Stams A.J.M."/>
            <person name="Plugge C.M."/>
            <person name="Muyzer G."/>
            <person name="Kuever J."/>
            <person name="Parshina S.N."/>
            <person name="Ivanova A.E."/>
            <person name="Nazina T.N."/>
            <person name="Brambilla E."/>
            <person name="Spring S."/>
            <person name="Klenk H.-P."/>
            <person name="Woyke T."/>
        </authorList>
    </citation>
    <scope>NUCLEOTIDE SEQUENCE [LARGE SCALE GENOMIC DNA]</scope>
    <source>
        <strain evidence="3">ATCC 23193 / DSM 2154 / NCIB 8452 / DL</strain>
    </source>
</reference>
<proteinExistence type="predicted"/>